<dbReference type="PANTHER" id="PTHR48094:SF11">
    <property type="entry name" value="GLUTATHIONE-INDEPENDENT GLYOXALASE HSP31-RELATED"/>
    <property type="match status" value="1"/>
</dbReference>
<dbReference type="Proteomes" id="UP001181355">
    <property type="component" value="Chromosome"/>
</dbReference>
<reference evidence="6" key="1">
    <citation type="submission" date="2023-09" db="EMBL/GenBank/DDBJ databases">
        <title>Undibacterium sp. 20NA77.5 isolated from freshwater.</title>
        <authorList>
            <person name="Le V."/>
            <person name="Ko S.-R."/>
            <person name="Ahn C.-Y."/>
            <person name="Oh H.-M."/>
        </authorList>
    </citation>
    <scope>NUCLEOTIDE SEQUENCE</scope>
    <source>
        <strain evidence="6">20NA77.5</strain>
    </source>
</reference>
<keyword evidence="2" id="KW-0456">Lyase</keyword>
<evidence type="ECO:0000256" key="4">
    <source>
        <dbReference type="SAM" id="Phobius"/>
    </source>
</evidence>
<organism evidence="6 7">
    <name type="scientific">Undibacterium cyanobacteriorum</name>
    <dbReference type="NCBI Taxonomy" id="3073561"/>
    <lineage>
        <taxon>Bacteria</taxon>
        <taxon>Pseudomonadati</taxon>
        <taxon>Pseudomonadota</taxon>
        <taxon>Betaproteobacteria</taxon>
        <taxon>Burkholderiales</taxon>
        <taxon>Oxalobacteraceae</taxon>
        <taxon>Undibacterium</taxon>
    </lineage>
</organism>
<name>A0ABY9RIT2_9BURK</name>
<evidence type="ECO:0000256" key="2">
    <source>
        <dbReference type="ARBA" id="ARBA00023239"/>
    </source>
</evidence>
<dbReference type="RefSeq" id="WP_309482618.1">
    <property type="nucleotide sequence ID" value="NZ_CP133720.1"/>
</dbReference>
<keyword evidence="4" id="KW-0472">Membrane</keyword>
<evidence type="ECO:0000313" key="6">
    <source>
        <dbReference type="EMBL" id="WMW81128.1"/>
    </source>
</evidence>
<dbReference type="InterPro" id="IPR002818">
    <property type="entry name" value="DJ-1/PfpI"/>
</dbReference>
<evidence type="ECO:0000313" key="7">
    <source>
        <dbReference type="Proteomes" id="UP001181355"/>
    </source>
</evidence>
<feature type="transmembrane region" description="Helical" evidence="4">
    <location>
        <begin position="25"/>
        <end position="44"/>
    </location>
</feature>
<dbReference type="Gene3D" id="3.40.50.880">
    <property type="match status" value="1"/>
</dbReference>
<keyword evidence="7" id="KW-1185">Reference proteome</keyword>
<dbReference type="InterPro" id="IPR050325">
    <property type="entry name" value="Prot/Nucl_acid_deglycase"/>
</dbReference>
<sequence>MQVDARQDSPSTVSKFLVLLNSIKALASIPFSLLLFAVCCVVIMSKARASEIAQDSQGEIASIQKVLRDYIDGTSYNHRQQIARAFHPDADLLLERDAKPISKVPVAEYLTWYKTENQGKFNGRVGEILQIDVGDKLAQAKVEIILPAKKTRFIDLLLLKKIDGQWQIISKAASQQVSQQNAQRILFIVSNAHFHGKSKLPAGASFSEIVNAFHTFKQAGYTVEFVSPEGGAIPLAYIDTSDSLHKQYLYDSDFMFALKNTKKPSQLQAKDFRAVHYIGGSSAMYGVADNAGVAQLVMDIYEKHNGIISSVCHGTAGIVHLKTKDGKYLVAGKRISGYPEDFEKQTAEYFKQFPFLIKRTVLERQGSFHFGKPDEIHVEVDGRVITGQNWQSSEPVAKEIIKQLQGEDAATLK</sequence>
<dbReference type="Gene3D" id="3.10.450.50">
    <property type="match status" value="1"/>
</dbReference>
<accession>A0ABY9RIT2</accession>
<dbReference type="InterPro" id="IPR032710">
    <property type="entry name" value="NTF2-like_dom_sf"/>
</dbReference>
<evidence type="ECO:0000256" key="1">
    <source>
        <dbReference type="ARBA" id="ARBA00023016"/>
    </source>
</evidence>
<keyword evidence="1" id="KW-0346">Stress response</keyword>
<protein>
    <submittedName>
        <fullName evidence="6">Nuclear transport factor 2 family protein</fullName>
    </submittedName>
</protein>
<dbReference type="Pfam" id="PF01965">
    <property type="entry name" value="DJ-1_PfpI"/>
    <property type="match status" value="1"/>
</dbReference>
<evidence type="ECO:0000256" key="3">
    <source>
        <dbReference type="ARBA" id="ARBA00038493"/>
    </source>
</evidence>
<dbReference type="EMBL" id="CP133720">
    <property type="protein sequence ID" value="WMW81128.1"/>
    <property type="molecule type" value="Genomic_DNA"/>
</dbReference>
<dbReference type="InterPro" id="IPR029062">
    <property type="entry name" value="Class_I_gatase-like"/>
</dbReference>
<comment type="similarity">
    <text evidence="3">Belongs to the peptidase C56 family. HSP31-like subfamily.</text>
</comment>
<feature type="domain" description="DJ-1/PfpI" evidence="5">
    <location>
        <begin position="207"/>
        <end position="403"/>
    </location>
</feature>
<keyword evidence="4" id="KW-1133">Transmembrane helix</keyword>
<proteinExistence type="inferred from homology"/>
<evidence type="ECO:0000259" key="5">
    <source>
        <dbReference type="Pfam" id="PF01965"/>
    </source>
</evidence>
<dbReference type="PANTHER" id="PTHR48094">
    <property type="entry name" value="PROTEIN/NUCLEIC ACID DEGLYCASE DJ-1-RELATED"/>
    <property type="match status" value="1"/>
</dbReference>
<dbReference type="SUPFAM" id="SSF54427">
    <property type="entry name" value="NTF2-like"/>
    <property type="match status" value="1"/>
</dbReference>
<dbReference type="CDD" id="cd03141">
    <property type="entry name" value="GATase1_Hsp31_like"/>
    <property type="match status" value="1"/>
</dbReference>
<keyword evidence="4" id="KW-0812">Transmembrane</keyword>
<dbReference type="Pfam" id="PF12893">
    <property type="entry name" value="Lumazine_bd_2"/>
    <property type="match status" value="1"/>
</dbReference>
<gene>
    <name evidence="6" type="ORF">RF679_02310</name>
</gene>
<dbReference type="InterPro" id="IPR039437">
    <property type="entry name" value="FrzH/put_lumazine-bd"/>
</dbReference>
<dbReference type="SUPFAM" id="SSF52317">
    <property type="entry name" value="Class I glutamine amidotransferase-like"/>
    <property type="match status" value="1"/>
</dbReference>